<proteinExistence type="predicted"/>
<keyword evidence="2" id="KW-1185">Reference proteome</keyword>
<dbReference type="Proteomes" id="UP001056120">
    <property type="component" value="Linkage Group LG05"/>
</dbReference>
<gene>
    <name evidence="1" type="ORF">L1987_14861</name>
</gene>
<sequence>MAAASCTYSPVTRPQLTVSSSSSMSQEHLKTSYPSSFRVPKIRSRLPVISMRLESAVSEVTSRSWNPSVLKTETPVLVQFYTSWCEPCQMVHQLVDEIASDYAGQLECVAVDVEQEPRVAEEYDIKAVPIVLLFKNGEKRESVVGTMPKDFFVAAIERVLAS</sequence>
<reference evidence="1 2" key="2">
    <citation type="journal article" date="2022" name="Mol. Ecol. Resour.">
        <title>The genomes of chicory, endive, great burdock and yacon provide insights into Asteraceae paleo-polyploidization history and plant inulin production.</title>
        <authorList>
            <person name="Fan W."/>
            <person name="Wang S."/>
            <person name="Wang H."/>
            <person name="Wang A."/>
            <person name="Jiang F."/>
            <person name="Liu H."/>
            <person name="Zhao H."/>
            <person name="Xu D."/>
            <person name="Zhang Y."/>
        </authorList>
    </citation>
    <scope>NUCLEOTIDE SEQUENCE [LARGE SCALE GENOMIC DNA]</scope>
    <source>
        <strain evidence="2">cv. Yunnan</strain>
        <tissue evidence="1">Leaves</tissue>
    </source>
</reference>
<protein>
    <submittedName>
        <fullName evidence="1">Uncharacterized protein</fullName>
    </submittedName>
</protein>
<accession>A0ACB9J659</accession>
<name>A0ACB9J659_9ASTR</name>
<dbReference type="EMBL" id="CM042022">
    <property type="protein sequence ID" value="KAI3815201.1"/>
    <property type="molecule type" value="Genomic_DNA"/>
</dbReference>
<organism evidence="1 2">
    <name type="scientific">Smallanthus sonchifolius</name>
    <dbReference type="NCBI Taxonomy" id="185202"/>
    <lineage>
        <taxon>Eukaryota</taxon>
        <taxon>Viridiplantae</taxon>
        <taxon>Streptophyta</taxon>
        <taxon>Embryophyta</taxon>
        <taxon>Tracheophyta</taxon>
        <taxon>Spermatophyta</taxon>
        <taxon>Magnoliopsida</taxon>
        <taxon>eudicotyledons</taxon>
        <taxon>Gunneridae</taxon>
        <taxon>Pentapetalae</taxon>
        <taxon>asterids</taxon>
        <taxon>campanulids</taxon>
        <taxon>Asterales</taxon>
        <taxon>Asteraceae</taxon>
        <taxon>Asteroideae</taxon>
        <taxon>Heliantheae alliance</taxon>
        <taxon>Millerieae</taxon>
        <taxon>Smallanthus</taxon>
    </lineage>
</organism>
<reference evidence="2" key="1">
    <citation type="journal article" date="2022" name="Mol. Ecol. Resour.">
        <title>The genomes of chicory, endive, great burdock and yacon provide insights into Asteraceae palaeo-polyploidization history and plant inulin production.</title>
        <authorList>
            <person name="Fan W."/>
            <person name="Wang S."/>
            <person name="Wang H."/>
            <person name="Wang A."/>
            <person name="Jiang F."/>
            <person name="Liu H."/>
            <person name="Zhao H."/>
            <person name="Xu D."/>
            <person name="Zhang Y."/>
        </authorList>
    </citation>
    <scope>NUCLEOTIDE SEQUENCE [LARGE SCALE GENOMIC DNA]</scope>
    <source>
        <strain evidence="2">cv. Yunnan</strain>
    </source>
</reference>
<comment type="caution">
    <text evidence="1">The sequence shown here is derived from an EMBL/GenBank/DDBJ whole genome shotgun (WGS) entry which is preliminary data.</text>
</comment>
<evidence type="ECO:0000313" key="2">
    <source>
        <dbReference type="Proteomes" id="UP001056120"/>
    </source>
</evidence>
<evidence type="ECO:0000313" key="1">
    <source>
        <dbReference type="EMBL" id="KAI3815201.1"/>
    </source>
</evidence>